<gene>
    <name evidence="1" type="ORF">SAMN06265339_1381</name>
</gene>
<evidence type="ECO:0000313" key="1">
    <source>
        <dbReference type="EMBL" id="SMP15303.1"/>
    </source>
</evidence>
<name>A0ABY1NQS4_9BACT</name>
<sequence>MGYQLLWEIPGIWRELEKLKKLKSEIYRESRSLRGRTVEKMVAFAKEYLGMNERIANSCIKDLNRFVYLLFLGEQYGEDGREFWKGLSLKEQNEFFESFKKILDKANLFCPEKVPGNGKVNLILLHVLVPPRLKNKFVRMAYFIYSRLKGDEEHLYVLEKDKLEELIKKSQYKIQTFIYACQFEETFVPLKKVLREVFSFFNGDSNNYDLPDWLIKALHDYKLQKLKTVKDQTKDNLSNLLKKEDFLFLSIDKKGIRSWKDEKEEILYLSEEPSYLLIKKELYEELDENWLNDWYFPEEKEVNGCKLVRIEDSVEGLEIDGLKIQVEDLGRLIEFEGEDIDFLVPVGGKGKVFSKKFFIKVSPAVKDLLLETPEGIYTLDDLPSHFSRAGIYKVSYRSKKRITQKIYLLPERPKLEKNFNISYKGNFYQLGEKIEEEFGSFKVSHPAIEKLQSGEIYDDVKKKILLPKLPKGIYAYLYNRCGEEIYKFSGEKELDLSQLSPKKLVYPLSLVLYSENRHVKTLTIGRKSRKRKCSLQRILELLLKSSMVRNNGFVSRRLKYKIPRELKEIEKQKIREFLYLSLSETDELGKRFIEFVIKCIKIVDREMKGDRELSLKILKQIKRNIYLRRIVNKYLTIEEE</sequence>
<evidence type="ECO:0000313" key="2">
    <source>
        <dbReference type="Proteomes" id="UP001157911"/>
    </source>
</evidence>
<dbReference type="Proteomes" id="UP001157911">
    <property type="component" value="Unassembled WGS sequence"/>
</dbReference>
<dbReference type="RefSeq" id="WP_283400835.1">
    <property type="nucleotide sequence ID" value="NZ_FXUB01000004.1"/>
</dbReference>
<comment type="caution">
    <text evidence="1">The sequence shown here is derived from an EMBL/GenBank/DDBJ whole genome shotgun (WGS) entry which is preliminary data.</text>
</comment>
<protein>
    <submittedName>
        <fullName evidence="1">Uncharacterized protein</fullName>
    </submittedName>
</protein>
<accession>A0ABY1NQS4</accession>
<dbReference type="EMBL" id="FXUB01000004">
    <property type="protein sequence ID" value="SMP15303.1"/>
    <property type="molecule type" value="Genomic_DNA"/>
</dbReference>
<keyword evidence="2" id="KW-1185">Reference proteome</keyword>
<reference evidence="1 2" key="1">
    <citation type="submission" date="2017-05" db="EMBL/GenBank/DDBJ databases">
        <authorList>
            <person name="Varghese N."/>
            <person name="Submissions S."/>
        </authorList>
    </citation>
    <scope>NUCLEOTIDE SEQUENCE [LARGE SCALE GENOMIC DNA]</scope>
    <source>
        <strain evidence="1 2">DSM 15522</strain>
    </source>
</reference>
<proteinExistence type="predicted"/>
<organism evidence="1 2">
    <name type="scientific">Desulfurobacterium pacificum</name>
    <dbReference type="NCBI Taxonomy" id="240166"/>
    <lineage>
        <taxon>Bacteria</taxon>
        <taxon>Pseudomonadati</taxon>
        <taxon>Aquificota</taxon>
        <taxon>Aquificia</taxon>
        <taxon>Desulfurobacteriales</taxon>
        <taxon>Desulfurobacteriaceae</taxon>
        <taxon>Desulfurobacterium</taxon>
    </lineage>
</organism>